<evidence type="ECO:0000313" key="3">
    <source>
        <dbReference type="Proteomes" id="UP000015105"/>
    </source>
</evidence>
<accession>A0A453LGH3</accession>
<evidence type="ECO:0000256" key="1">
    <source>
        <dbReference type="SAM" id="MobiDB-lite"/>
    </source>
</evidence>
<feature type="compositionally biased region" description="Pro residues" evidence="1">
    <location>
        <begin position="52"/>
        <end position="64"/>
    </location>
</feature>
<reference evidence="3" key="1">
    <citation type="journal article" date="2014" name="Science">
        <title>Ancient hybridizations among the ancestral genomes of bread wheat.</title>
        <authorList>
            <consortium name="International Wheat Genome Sequencing Consortium,"/>
            <person name="Marcussen T."/>
            <person name="Sandve S.R."/>
            <person name="Heier L."/>
            <person name="Spannagl M."/>
            <person name="Pfeifer M."/>
            <person name="Jakobsen K.S."/>
            <person name="Wulff B.B."/>
            <person name="Steuernagel B."/>
            <person name="Mayer K.F."/>
            <person name="Olsen O.A."/>
        </authorList>
    </citation>
    <scope>NUCLEOTIDE SEQUENCE [LARGE SCALE GENOMIC DNA]</scope>
    <source>
        <strain evidence="3">cv. AL8/78</strain>
    </source>
</reference>
<name>A0A453LGH3_AEGTS</name>
<feature type="region of interest" description="Disordered" evidence="1">
    <location>
        <begin position="1"/>
        <end position="164"/>
    </location>
</feature>
<feature type="compositionally biased region" description="Basic and acidic residues" evidence="1">
    <location>
        <begin position="130"/>
        <end position="139"/>
    </location>
</feature>
<proteinExistence type="predicted"/>
<reference evidence="2" key="5">
    <citation type="journal article" date="2021" name="G3 (Bethesda)">
        <title>Aegilops tauschii genome assembly Aet v5.0 features greater sequence contiguity and improved annotation.</title>
        <authorList>
            <person name="Wang L."/>
            <person name="Zhu T."/>
            <person name="Rodriguez J.C."/>
            <person name="Deal K.R."/>
            <person name="Dubcovsky J."/>
            <person name="McGuire P.E."/>
            <person name="Lux T."/>
            <person name="Spannagl M."/>
            <person name="Mayer K.F.X."/>
            <person name="Baldrich P."/>
            <person name="Meyers B.C."/>
            <person name="Huo N."/>
            <person name="Gu Y.Q."/>
            <person name="Zhou H."/>
            <person name="Devos K.M."/>
            <person name="Bennetzen J.L."/>
            <person name="Unver T."/>
            <person name="Budak H."/>
            <person name="Gulick P.J."/>
            <person name="Galiba G."/>
            <person name="Kalapos B."/>
            <person name="Nelson D.R."/>
            <person name="Li P."/>
            <person name="You F.M."/>
            <person name="Luo M.C."/>
            <person name="Dvorak J."/>
        </authorList>
    </citation>
    <scope>NUCLEOTIDE SEQUENCE [LARGE SCALE GENOMIC DNA]</scope>
    <source>
        <strain evidence="2">cv. AL8/78</strain>
    </source>
</reference>
<protein>
    <submittedName>
        <fullName evidence="2">Uncharacterized protein</fullName>
    </submittedName>
</protein>
<dbReference type="Proteomes" id="UP000015105">
    <property type="component" value="Chromosome 5D"/>
</dbReference>
<dbReference type="AlphaFoldDB" id="A0A453LGH3"/>
<dbReference type="EnsemblPlants" id="AET5Gv20759100.8">
    <property type="protein sequence ID" value="AET5Gv20759100.8"/>
    <property type="gene ID" value="AET5Gv20759100"/>
</dbReference>
<organism evidence="2 3">
    <name type="scientific">Aegilops tauschii subsp. strangulata</name>
    <name type="common">Goatgrass</name>
    <dbReference type="NCBI Taxonomy" id="200361"/>
    <lineage>
        <taxon>Eukaryota</taxon>
        <taxon>Viridiplantae</taxon>
        <taxon>Streptophyta</taxon>
        <taxon>Embryophyta</taxon>
        <taxon>Tracheophyta</taxon>
        <taxon>Spermatophyta</taxon>
        <taxon>Magnoliopsida</taxon>
        <taxon>Liliopsida</taxon>
        <taxon>Poales</taxon>
        <taxon>Poaceae</taxon>
        <taxon>BOP clade</taxon>
        <taxon>Pooideae</taxon>
        <taxon>Triticodae</taxon>
        <taxon>Triticeae</taxon>
        <taxon>Triticinae</taxon>
        <taxon>Aegilops</taxon>
    </lineage>
</organism>
<keyword evidence="3" id="KW-1185">Reference proteome</keyword>
<reference evidence="2" key="4">
    <citation type="submission" date="2019-03" db="UniProtKB">
        <authorList>
            <consortium name="EnsemblPlants"/>
        </authorList>
    </citation>
    <scope>IDENTIFICATION</scope>
</reference>
<feature type="region of interest" description="Disordered" evidence="1">
    <location>
        <begin position="176"/>
        <end position="195"/>
    </location>
</feature>
<feature type="compositionally biased region" description="Basic and acidic residues" evidence="1">
    <location>
        <begin position="91"/>
        <end position="123"/>
    </location>
</feature>
<reference evidence="3" key="2">
    <citation type="journal article" date="2017" name="Nat. Plants">
        <title>The Aegilops tauschii genome reveals multiple impacts of transposons.</title>
        <authorList>
            <person name="Zhao G."/>
            <person name="Zou C."/>
            <person name="Li K."/>
            <person name="Wang K."/>
            <person name="Li T."/>
            <person name="Gao L."/>
            <person name="Zhang X."/>
            <person name="Wang H."/>
            <person name="Yang Z."/>
            <person name="Liu X."/>
            <person name="Jiang W."/>
            <person name="Mao L."/>
            <person name="Kong X."/>
            <person name="Jiao Y."/>
            <person name="Jia J."/>
        </authorList>
    </citation>
    <scope>NUCLEOTIDE SEQUENCE [LARGE SCALE GENOMIC DNA]</scope>
    <source>
        <strain evidence="3">cv. AL8/78</strain>
    </source>
</reference>
<dbReference type="Gramene" id="AET5Gv20759100.8">
    <property type="protein sequence ID" value="AET5Gv20759100.8"/>
    <property type="gene ID" value="AET5Gv20759100"/>
</dbReference>
<reference evidence="2" key="3">
    <citation type="journal article" date="2017" name="Nature">
        <title>Genome sequence of the progenitor of the wheat D genome Aegilops tauschii.</title>
        <authorList>
            <person name="Luo M.C."/>
            <person name="Gu Y.Q."/>
            <person name="Puiu D."/>
            <person name="Wang H."/>
            <person name="Twardziok S.O."/>
            <person name="Deal K.R."/>
            <person name="Huo N."/>
            <person name="Zhu T."/>
            <person name="Wang L."/>
            <person name="Wang Y."/>
            <person name="McGuire P.E."/>
            <person name="Liu S."/>
            <person name="Long H."/>
            <person name="Ramasamy R.K."/>
            <person name="Rodriguez J.C."/>
            <person name="Van S.L."/>
            <person name="Yuan L."/>
            <person name="Wang Z."/>
            <person name="Xia Z."/>
            <person name="Xiao L."/>
            <person name="Anderson O.D."/>
            <person name="Ouyang S."/>
            <person name="Liang Y."/>
            <person name="Zimin A.V."/>
            <person name="Pertea G."/>
            <person name="Qi P."/>
            <person name="Bennetzen J.L."/>
            <person name="Dai X."/>
            <person name="Dawson M.W."/>
            <person name="Muller H.G."/>
            <person name="Kugler K."/>
            <person name="Rivarola-Duarte L."/>
            <person name="Spannagl M."/>
            <person name="Mayer K.F.X."/>
            <person name="Lu F.H."/>
            <person name="Bevan M.W."/>
            <person name="Leroy P."/>
            <person name="Li P."/>
            <person name="You F.M."/>
            <person name="Sun Q."/>
            <person name="Liu Z."/>
            <person name="Lyons E."/>
            <person name="Wicker T."/>
            <person name="Salzberg S.L."/>
            <person name="Devos K.M."/>
            <person name="Dvorak J."/>
        </authorList>
    </citation>
    <scope>NUCLEOTIDE SEQUENCE [LARGE SCALE GENOMIC DNA]</scope>
    <source>
        <strain evidence="2">cv. AL8/78</strain>
    </source>
</reference>
<feature type="compositionally biased region" description="Basic residues" evidence="1">
    <location>
        <begin position="69"/>
        <end position="78"/>
    </location>
</feature>
<sequence length="195" mass="21542">GEVAVLREGAHQQGRLDQGGGRPAHRLHQGARRGLLALPAQGRGAAPLRQELPPPLDQLPPPRPQARQLQRRGGRAHHQAPQPPGQQMVSDSRETAGEDGQRDQELLEHAHQEEADEPGDRPGDPPGDQQRPRRVEHHPAAAITHVDHHHRSNPHHQMDWGQGKPLKCPDLNLDLCISPPSHEDPMVDTKPVVKR</sequence>
<evidence type="ECO:0000313" key="2">
    <source>
        <dbReference type="EnsemblPlants" id="AET5Gv20759100.8"/>
    </source>
</evidence>